<sequence length="171" mass="19377">MSADETVTNLRRPPVRQSVLVRSTRSHTFDTFVRTLGAWWPLVPYSAGRDRVREVRFDRFASGRVYEIRSDGTEFDWGRVLFWDPPHRFTLTWTMTSTPTEVELSFTELAPALTRVTVEHRGWDRLTDDELAAACTLPGGYTGGAYDLGWARILRCLVAAVEGGSPRDVDP</sequence>
<comment type="similarity">
    <text evidence="1">Belongs to the AHA1 family.</text>
</comment>
<organism evidence="3 4">
    <name type="scientific">Nocardia terpenica</name>
    <dbReference type="NCBI Taxonomy" id="455432"/>
    <lineage>
        <taxon>Bacteria</taxon>
        <taxon>Bacillati</taxon>
        <taxon>Actinomycetota</taxon>
        <taxon>Actinomycetes</taxon>
        <taxon>Mycobacteriales</taxon>
        <taxon>Nocardiaceae</taxon>
        <taxon>Nocardia</taxon>
    </lineage>
</organism>
<evidence type="ECO:0000256" key="1">
    <source>
        <dbReference type="ARBA" id="ARBA00006817"/>
    </source>
</evidence>
<comment type="caution">
    <text evidence="3">The sequence shown here is derived from an EMBL/GenBank/DDBJ whole genome shotgun (WGS) entry which is preliminary data.</text>
</comment>
<dbReference type="EMBL" id="LWGR01000007">
    <property type="protein sequence ID" value="KZM72791.1"/>
    <property type="molecule type" value="Genomic_DNA"/>
</dbReference>
<gene>
    <name evidence="3" type="ORF">AWN90_28900</name>
</gene>
<dbReference type="STRING" id="455432.AWN90_28900"/>
<evidence type="ECO:0000259" key="2">
    <source>
        <dbReference type="Pfam" id="PF08327"/>
    </source>
</evidence>
<evidence type="ECO:0000313" key="3">
    <source>
        <dbReference type="EMBL" id="KZM72791.1"/>
    </source>
</evidence>
<dbReference type="Pfam" id="PF08327">
    <property type="entry name" value="AHSA1"/>
    <property type="match status" value="1"/>
</dbReference>
<keyword evidence="4" id="KW-1185">Reference proteome</keyword>
<evidence type="ECO:0000313" key="4">
    <source>
        <dbReference type="Proteomes" id="UP000076512"/>
    </source>
</evidence>
<accession>A0A164LVP1</accession>
<dbReference type="AlphaFoldDB" id="A0A164LVP1"/>
<proteinExistence type="inferred from homology"/>
<dbReference type="InterPro" id="IPR013538">
    <property type="entry name" value="ASHA1/2-like_C"/>
</dbReference>
<name>A0A164LVP1_9NOCA</name>
<protein>
    <recommendedName>
        <fullName evidence="2">Activator of Hsp90 ATPase homologue 1/2-like C-terminal domain-containing protein</fullName>
    </recommendedName>
</protein>
<dbReference type="Proteomes" id="UP000076512">
    <property type="component" value="Unassembled WGS sequence"/>
</dbReference>
<dbReference type="SUPFAM" id="SSF55961">
    <property type="entry name" value="Bet v1-like"/>
    <property type="match status" value="1"/>
</dbReference>
<dbReference type="RefSeq" id="WP_067589001.1">
    <property type="nucleotide sequence ID" value="NZ_JABMCZ010000004.1"/>
</dbReference>
<dbReference type="InterPro" id="IPR023393">
    <property type="entry name" value="START-like_dom_sf"/>
</dbReference>
<dbReference type="Gene3D" id="3.30.530.20">
    <property type="match status" value="1"/>
</dbReference>
<reference evidence="3 4" key="1">
    <citation type="submission" date="2016-04" db="EMBL/GenBank/DDBJ databases">
        <authorList>
            <person name="Evans L.H."/>
            <person name="Alamgir A."/>
            <person name="Owens N."/>
            <person name="Weber N.D."/>
            <person name="Virtaneva K."/>
            <person name="Barbian K."/>
            <person name="Babar A."/>
            <person name="Rosenke K."/>
        </authorList>
    </citation>
    <scope>NUCLEOTIDE SEQUENCE [LARGE SCALE GENOMIC DNA]</scope>
    <source>
        <strain evidence="3 4">IFM 0406</strain>
    </source>
</reference>
<feature type="domain" description="Activator of Hsp90 ATPase homologue 1/2-like C-terminal" evidence="2">
    <location>
        <begin position="61"/>
        <end position="130"/>
    </location>
</feature>
<dbReference type="OrthoDB" id="268331at2"/>